<dbReference type="InterPro" id="IPR025559">
    <property type="entry name" value="Eis_dom"/>
</dbReference>
<dbReference type="InterPro" id="IPR051554">
    <property type="entry name" value="Acetyltransferase_Eis"/>
</dbReference>
<proteinExistence type="predicted"/>
<accession>A0AA96F5N4</accession>
<dbReference type="PROSITE" id="PS51186">
    <property type="entry name" value="GNAT"/>
    <property type="match status" value="1"/>
</dbReference>
<keyword evidence="3" id="KW-1185">Reference proteome</keyword>
<dbReference type="CDD" id="cd04301">
    <property type="entry name" value="NAT_SF"/>
    <property type="match status" value="1"/>
</dbReference>
<dbReference type="SUPFAM" id="SSF55718">
    <property type="entry name" value="SCP-like"/>
    <property type="match status" value="1"/>
</dbReference>
<name>A0AA96F5N4_9MICO</name>
<dbReference type="Pfam" id="PF13530">
    <property type="entry name" value="SCP2_2"/>
    <property type="match status" value="1"/>
</dbReference>
<dbReference type="NCBIfam" id="NF002367">
    <property type="entry name" value="PRK01346.1-4"/>
    <property type="match status" value="1"/>
</dbReference>
<keyword evidence="2" id="KW-0808">Transferase</keyword>
<dbReference type="InterPro" id="IPR036527">
    <property type="entry name" value="SCP2_sterol-bd_dom_sf"/>
</dbReference>
<reference evidence="2 3" key="1">
    <citation type="submission" date="2023-09" db="EMBL/GenBank/DDBJ databases">
        <title>Demequina sp. a novel bacteria isolated from Capsicum annuum.</title>
        <authorList>
            <person name="Humaira Z."/>
            <person name="Lee J."/>
            <person name="Cho D."/>
        </authorList>
    </citation>
    <scope>NUCLEOTIDE SEQUENCE [LARGE SCALE GENOMIC DNA]</scope>
    <source>
        <strain evidence="2 3">OYTSA14</strain>
    </source>
</reference>
<dbReference type="Proteomes" id="UP001304125">
    <property type="component" value="Chromosome"/>
</dbReference>
<dbReference type="Pfam" id="PF17668">
    <property type="entry name" value="Acetyltransf_17"/>
    <property type="match status" value="1"/>
</dbReference>
<evidence type="ECO:0000259" key="1">
    <source>
        <dbReference type="PROSITE" id="PS51186"/>
    </source>
</evidence>
<dbReference type="PANTHER" id="PTHR37817">
    <property type="entry name" value="N-ACETYLTRANSFERASE EIS"/>
    <property type="match status" value="1"/>
</dbReference>
<keyword evidence="2" id="KW-0012">Acyltransferase</keyword>
<dbReference type="PANTHER" id="PTHR37817:SF1">
    <property type="entry name" value="N-ACETYLTRANSFERASE EIS"/>
    <property type="match status" value="1"/>
</dbReference>
<dbReference type="InterPro" id="IPR000182">
    <property type="entry name" value="GNAT_dom"/>
</dbReference>
<dbReference type="SUPFAM" id="SSF55729">
    <property type="entry name" value="Acyl-CoA N-acyltransferases (Nat)"/>
    <property type="match status" value="1"/>
</dbReference>
<evidence type="ECO:0000313" key="2">
    <source>
        <dbReference type="EMBL" id="WNM23618.1"/>
    </source>
</evidence>
<dbReference type="GO" id="GO:0030649">
    <property type="term" value="P:aminoglycoside antibiotic catabolic process"/>
    <property type="evidence" value="ECO:0007669"/>
    <property type="project" value="TreeGrafter"/>
</dbReference>
<feature type="domain" description="N-acetyltransferase" evidence="1">
    <location>
        <begin position="7"/>
        <end position="159"/>
    </location>
</feature>
<protein>
    <submittedName>
        <fullName evidence="2">GNAT family N-acetyltransferase</fullName>
        <ecNumber evidence="2">2.3.1.-</ecNumber>
    </submittedName>
</protein>
<evidence type="ECO:0000313" key="3">
    <source>
        <dbReference type="Proteomes" id="UP001304125"/>
    </source>
</evidence>
<dbReference type="RefSeq" id="WP_313496664.1">
    <property type="nucleotide sequence ID" value="NZ_CP134879.1"/>
</dbReference>
<dbReference type="EMBL" id="CP134879">
    <property type="protein sequence ID" value="WNM23618.1"/>
    <property type="molecule type" value="Genomic_DNA"/>
</dbReference>
<dbReference type="Gene3D" id="3.40.630.30">
    <property type="match status" value="2"/>
</dbReference>
<gene>
    <name evidence="2" type="ORF">RN606_09615</name>
</gene>
<dbReference type="GO" id="GO:0034069">
    <property type="term" value="F:aminoglycoside N-acetyltransferase activity"/>
    <property type="evidence" value="ECO:0007669"/>
    <property type="project" value="TreeGrafter"/>
</dbReference>
<dbReference type="InterPro" id="IPR016181">
    <property type="entry name" value="Acyl_CoA_acyltransferase"/>
</dbReference>
<dbReference type="EC" id="2.3.1.-" evidence="2"/>
<dbReference type="InterPro" id="IPR041380">
    <property type="entry name" value="Acetyltransf_17"/>
</dbReference>
<dbReference type="Gene3D" id="3.30.1050.10">
    <property type="entry name" value="SCP2 sterol-binding domain"/>
    <property type="match status" value="1"/>
</dbReference>
<dbReference type="AlphaFoldDB" id="A0AA96F5N4"/>
<dbReference type="Pfam" id="PF13527">
    <property type="entry name" value="Acetyltransf_9"/>
    <property type="match status" value="1"/>
</dbReference>
<sequence length="419" mass="45426">MTAPAGYRVVSFDETRADEMLSAFTWGFAQRLDDSGREEIRAMFPWERARGVEVADSSRGRVGMLAGVRSSHAMELRVPGGGTLPAAGLTWVSVHPSHRRRGVLSTMMRDHFARARARGQAVSVLYAAETAIYGRFGYGAATPHRKIDLGRAPRLREVPGSEALAVRLESADVAVHGDAVRAVQRRLTRPGSPVELGDTMVHEVFSDPLGSYRDAEQTRIAIVEDFDGPAAFAVFRRTMQWGETGAAGRVDVHAWGAVDARATRRLFEAVADMDLMASCHVVVGGDETLLGLLDDVRGVGLKERDGMWLRVLDVEAALTGRTYATDIDLVIGITDALLPTNDGAWRLTASADNPARIERTDASCDIRMDVSALSTALLGGTSLSALHAVARVEECTRGAVRRASRAFRSDQHPSCNLMF</sequence>
<organism evidence="2 3">
    <name type="scientific">Demequina capsici</name>
    <dbReference type="NCBI Taxonomy" id="3075620"/>
    <lineage>
        <taxon>Bacteria</taxon>
        <taxon>Bacillati</taxon>
        <taxon>Actinomycetota</taxon>
        <taxon>Actinomycetes</taxon>
        <taxon>Micrococcales</taxon>
        <taxon>Demequinaceae</taxon>
        <taxon>Demequina</taxon>
    </lineage>
</organism>